<dbReference type="RefSeq" id="WP_106394607.1">
    <property type="nucleotide sequence ID" value="NZ_PVNK01000234.1"/>
</dbReference>
<proteinExistence type="predicted"/>
<dbReference type="EMBL" id="PVNK01000234">
    <property type="protein sequence ID" value="PRP91634.1"/>
    <property type="molecule type" value="Genomic_DNA"/>
</dbReference>
<protein>
    <submittedName>
        <fullName evidence="2">Uncharacterized protein</fullName>
    </submittedName>
</protein>
<feature type="region of interest" description="Disordered" evidence="1">
    <location>
        <begin position="261"/>
        <end position="304"/>
    </location>
</feature>
<dbReference type="AlphaFoldDB" id="A0A2S9XFJ2"/>
<evidence type="ECO:0000256" key="1">
    <source>
        <dbReference type="SAM" id="MobiDB-lite"/>
    </source>
</evidence>
<reference evidence="2 3" key="1">
    <citation type="submission" date="2018-03" db="EMBL/GenBank/DDBJ databases">
        <title>Draft Genome Sequences of the Obligatory Marine Myxobacteria Enhygromyxa salina SWB005.</title>
        <authorList>
            <person name="Poehlein A."/>
            <person name="Moghaddam J.A."/>
            <person name="Harms H."/>
            <person name="Alanjari M."/>
            <person name="Koenig G.M."/>
            <person name="Daniel R."/>
            <person name="Schaeberle T.F."/>
        </authorList>
    </citation>
    <scope>NUCLEOTIDE SEQUENCE [LARGE SCALE GENOMIC DNA]</scope>
    <source>
        <strain evidence="2 3">SWB005</strain>
    </source>
</reference>
<sequence>MSEATTFEEFDPGQYQTITRLTALGLASLARALITVAPPEPKAQVKRELLLVGTELEAFERALAGRHRGASQRLLAEEVAFDQFVDGLWISFDARLRAWSAYTRPGIAPLLNDEASTVDYAERARQAKRSLELVAKVFGAEGLSFTRNKFEDQATAMATLLQVISEDELGDELDKLAGAGLLEALYDCQERYEAMVTARSAREQGLLVNLRELMAGLRMKIQMYVIAVISTLDRDEPESLERVQDALRPIISFRERARARAASAGSSEDEDELELDAQADLEAEAQAQADAQPEPEVVVPADAE</sequence>
<accession>A0A2S9XFJ2</accession>
<comment type="caution">
    <text evidence="2">The sequence shown here is derived from an EMBL/GenBank/DDBJ whole genome shotgun (WGS) entry which is preliminary data.</text>
</comment>
<keyword evidence="3" id="KW-1185">Reference proteome</keyword>
<organism evidence="2 3">
    <name type="scientific">Enhygromyxa salina</name>
    <dbReference type="NCBI Taxonomy" id="215803"/>
    <lineage>
        <taxon>Bacteria</taxon>
        <taxon>Pseudomonadati</taxon>
        <taxon>Myxococcota</taxon>
        <taxon>Polyangia</taxon>
        <taxon>Nannocystales</taxon>
        <taxon>Nannocystaceae</taxon>
        <taxon>Enhygromyxa</taxon>
    </lineage>
</organism>
<evidence type="ECO:0000313" key="3">
    <source>
        <dbReference type="Proteomes" id="UP000237968"/>
    </source>
</evidence>
<feature type="compositionally biased region" description="Acidic residues" evidence="1">
    <location>
        <begin position="267"/>
        <end position="283"/>
    </location>
</feature>
<evidence type="ECO:0000313" key="2">
    <source>
        <dbReference type="EMBL" id="PRP91634.1"/>
    </source>
</evidence>
<name>A0A2S9XFJ2_9BACT</name>
<dbReference type="Proteomes" id="UP000237968">
    <property type="component" value="Unassembled WGS sequence"/>
</dbReference>
<gene>
    <name evidence="2" type="ORF">ENSA5_53940</name>
</gene>